<name>S5DRB6_9VIRU</name>
<accession>S5DRB6</accession>
<organism evidence="1">
    <name type="scientific">Apophua simplicipes ichnovirus</name>
    <dbReference type="NCBI Taxonomy" id="1329648"/>
    <lineage>
        <taxon>Viruses</taxon>
        <taxon>Viruses incertae sedis</taxon>
        <taxon>Polydnaviriformidae</taxon>
        <taxon>Ichnoviriform</taxon>
    </lineage>
</organism>
<sequence length="105" mass="12390">MVLQSSVHGKSLNRKDLLEHALRDGWEIFNNTFQFCNQHLFPLSRLRQLRSLRRTEHCSIFIFTKMIVALVECKYQLEHLGQFVGSEITFVGHDCDRTVKKRQIT</sequence>
<dbReference type="EMBL" id="KC752309">
    <property type="protein sequence ID" value="AGQ20218.1"/>
    <property type="molecule type" value="Genomic_DNA"/>
</dbReference>
<reference evidence="1" key="1">
    <citation type="journal article" date="2013" name="J. Gen. Virol.">
        <title>Ultrastructural and genomic characterization of a second banchine polydnavirus confirms the existence of shared features within this ichnovirus lineage.</title>
        <authorList>
            <person name="Djoumad A."/>
            <person name="Stoltz D."/>
            <person name="Beliveau C."/>
            <person name="Boyle B."/>
            <person name="Kuhn L."/>
            <person name="Cusson M."/>
        </authorList>
    </citation>
    <scope>NUCLEOTIDE SEQUENCE</scope>
</reference>
<proteinExistence type="predicted"/>
<protein>
    <submittedName>
        <fullName evidence="1">AsIV-cont00103-ORF2</fullName>
    </submittedName>
</protein>
<evidence type="ECO:0000313" key="1">
    <source>
        <dbReference type="EMBL" id="AGQ20218.1"/>
    </source>
</evidence>